<dbReference type="Pfam" id="PF00698">
    <property type="entry name" value="Acyl_transf_1"/>
    <property type="match status" value="1"/>
</dbReference>
<dbReference type="InterPro" id="IPR014043">
    <property type="entry name" value="Acyl_transferase_dom"/>
</dbReference>
<comment type="caution">
    <text evidence="7">The sequence shown here is derived from an EMBL/GenBank/DDBJ whole genome shotgun (WGS) entry which is preliminary data.</text>
</comment>
<dbReference type="SMART" id="SM00827">
    <property type="entry name" value="PKS_AT"/>
    <property type="match status" value="1"/>
</dbReference>
<dbReference type="InterPro" id="IPR016035">
    <property type="entry name" value="Acyl_Trfase/lysoPLipase"/>
</dbReference>
<dbReference type="GO" id="GO:0006633">
    <property type="term" value="P:fatty acid biosynthetic process"/>
    <property type="evidence" value="ECO:0007669"/>
    <property type="project" value="TreeGrafter"/>
</dbReference>
<dbReference type="InterPro" id="IPR001227">
    <property type="entry name" value="Ac_transferase_dom_sf"/>
</dbReference>
<dbReference type="InterPro" id="IPR016036">
    <property type="entry name" value="Malonyl_transacylase_ACP-bd"/>
</dbReference>
<dbReference type="InterPro" id="IPR050858">
    <property type="entry name" value="Mal-CoA-ACP_Trans/PKS_FabD"/>
</dbReference>
<dbReference type="EMBL" id="DRPZ01000235">
    <property type="protein sequence ID" value="HGY10212.1"/>
    <property type="molecule type" value="Genomic_DNA"/>
</dbReference>
<evidence type="ECO:0000256" key="2">
    <source>
        <dbReference type="ARBA" id="ARBA00023315"/>
    </source>
</evidence>
<dbReference type="PANTHER" id="PTHR42681">
    <property type="entry name" value="MALONYL-COA-ACYL CARRIER PROTEIN TRANSACYLASE, MITOCHONDRIAL"/>
    <property type="match status" value="1"/>
</dbReference>
<evidence type="ECO:0000256" key="5">
    <source>
        <dbReference type="PIRSR" id="PIRSR000446-1"/>
    </source>
</evidence>
<accession>A0A7C4ZE73</accession>
<organism evidence="7">
    <name type="scientific">Oceanithermus profundus</name>
    <dbReference type="NCBI Taxonomy" id="187137"/>
    <lineage>
        <taxon>Bacteria</taxon>
        <taxon>Thermotogati</taxon>
        <taxon>Deinococcota</taxon>
        <taxon>Deinococci</taxon>
        <taxon>Thermales</taxon>
        <taxon>Thermaceae</taxon>
        <taxon>Oceanithermus</taxon>
    </lineage>
</organism>
<dbReference type="SUPFAM" id="SSF52151">
    <property type="entry name" value="FabD/lysophospholipase-like"/>
    <property type="match status" value="1"/>
</dbReference>
<dbReference type="Gene3D" id="3.40.366.10">
    <property type="entry name" value="Malonyl-Coenzyme A Acyl Carrier Protein, domain 2"/>
    <property type="match status" value="1"/>
</dbReference>
<name>A0A7C4ZE73_9DEIN</name>
<dbReference type="FunFam" id="3.30.70.250:FF:000001">
    <property type="entry name" value="Malonyl CoA-acyl carrier protein transacylase"/>
    <property type="match status" value="1"/>
</dbReference>
<dbReference type="InterPro" id="IPR004410">
    <property type="entry name" value="Malonyl_CoA-ACP_transAc_FabD"/>
</dbReference>
<gene>
    <name evidence="7" type="primary">fabD</name>
    <name evidence="7" type="ORF">ENK37_09235</name>
</gene>
<evidence type="ECO:0000256" key="1">
    <source>
        <dbReference type="ARBA" id="ARBA00022679"/>
    </source>
</evidence>
<proteinExistence type="inferred from homology"/>
<feature type="domain" description="Malonyl-CoA:ACP transacylase (MAT)" evidence="6">
    <location>
        <begin position="5"/>
        <end position="295"/>
    </location>
</feature>
<dbReference type="AlphaFoldDB" id="A0A7C4ZE73"/>
<evidence type="ECO:0000259" key="6">
    <source>
        <dbReference type="SMART" id="SM00827"/>
    </source>
</evidence>
<evidence type="ECO:0000256" key="3">
    <source>
        <dbReference type="ARBA" id="ARBA00048462"/>
    </source>
</evidence>
<dbReference type="PIRSF" id="PIRSF000446">
    <property type="entry name" value="Mct"/>
    <property type="match status" value="1"/>
</dbReference>
<evidence type="ECO:0000313" key="7">
    <source>
        <dbReference type="EMBL" id="HGY10212.1"/>
    </source>
</evidence>
<feature type="active site" evidence="5">
    <location>
        <position position="194"/>
    </location>
</feature>
<comment type="catalytic activity">
    <reaction evidence="3 4">
        <text>holo-[ACP] + malonyl-CoA = malonyl-[ACP] + CoA</text>
        <dbReference type="Rhea" id="RHEA:41792"/>
        <dbReference type="Rhea" id="RHEA-COMP:9623"/>
        <dbReference type="Rhea" id="RHEA-COMP:9685"/>
        <dbReference type="ChEBI" id="CHEBI:57287"/>
        <dbReference type="ChEBI" id="CHEBI:57384"/>
        <dbReference type="ChEBI" id="CHEBI:64479"/>
        <dbReference type="ChEBI" id="CHEBI:78449"/>
        <dbReference type="EC" id="2.3.1.39"/>
    </reaction>
</comment>
<dbReference type="SUPFAM" id="SSF55048">
    <property type="entry name" value="Probable ACP-binding domain of malonyl-CoA ACP transacylase"/>
    <property type="match status" value="1"/>
</dbReference>
<reference evidence="7" key="1">
    <citation type="journal article" date="2020" name="mSystems">
        <title>Genome- and Community-Level Interaction Insights into Carbon Utilization and Element Cycling Functions of Hydrothermarchaeota in Hydrothermal Sediment.</title>
        <authorList>
            <person name="Zhou Z."/>
            <person name="Liu Y."/>
            <person name="Xu W."/>
            <person name="Pan J."/>
            <person name="Luo Z.H."/>
            <person name="Li M."/>
        </authorList>
    </citation>
    <scope>NUCLEOTIDE SEQUENCE [LARGE SCALE GENOMIC DNA]</scope>
    <source>
        <strain evidence="7">HyVt-570</strain>
    </source>
</reference>
<dbReference type="GO" id="GO:0004314">
    <property type="term" value="F:[acyl-carrier-protein] S-malonyltransferase activity"/>
    <property type="evidence" value="ECO:0007669"/>
    <property type="project" value="UniProtKB-EC"/>
</dbReference>
<evidence type="ECO:0000256" key="4">
    <source>
        <dbReference type="PIRNR" id="PIRNR000446"/>
    </source>
</evidence>
<comment type="similarity">
    <text evidence="4">Belongs to the fabD family.</text>
</comment>
<dbReference type="GO" id="GO:0005829">
    <property type="term" value="C:cytosol"/>
    <property type="evidence" value="ECO:0007669"/>
    <property type="project" value="TreeGrafter"/>
</dbReference>
<dbReference type="InterPro" id="IPR024925">
    <property type="entry name" value="Malonyl_CoA-ACP_transAc"/>
</dbReference>
<dbReference type="Proteomes" id="UP000885759">
    <property type="component" value="Unassembled WGS sequence"/>
</dbReference>
<dbReference type="NCBIfam" id="TIGR00128">
    <property type="entry name" value="fabD"/>
    <property type="match status" value="1"/>
</dbReference>
<dbReference type="EC" id="2.3.1.39" evidence="4"/>
<dbReference type="Gene3D" id="3.30.70.250">
    <property type="entry name" value="Malonyl-CoA ACP transacylase, ACP-binding"/>
    <property type="match status" value="1"/>
</dbReference>
<protein>
    <recommendedName>
        <fullName evidence="4">Malonyl CoA-acyl carrier protein transacylase</fullName>
        <ecNumber evidence="4">2.3.1.39</ecNumber>
    </recommendedName>
</protein>
<keyword evidence="2 4" id="KW-0012">Acyltransferase</keyword>
<keyword evidence="1 4" id="KW-0808">Transferase</keyword>
<dbReference type="PANTHER" id="PTHR42681:SF1">
    <property type="entry name" value="MALONYL-COA-ACYL CARRIER PROTEIN TRANSACYLASE, MITOCHONDRIAL"/>
    <property type="match status" value="1"/>
</dbReference>
<sequence>MFAALFPGQGSQQVGMGRAFYEGSSAAREVLDRAEATLPGLLALMWEGPEETLQLTENQQPALLAVSAAAWAAWREAGGSAPNSAAGHSLGEWSAHVAAGTLELEDALRLVRKRGQYMQEAVPEGRGAMAAILKLDPERVAEVVANVEGVEVANLNSPAQVVISGTKEAVDEAARAFKALRARVVPLKVSAPFHSSLMEPARVALARDLAEVTLRPPRFPVFSNVTAEPETDPERIRALLLEQITSPVRWVEILERMRARGVGTFVELGSGNVLTGLVKRTIPDARALSVEDPEGLRAALVEVVS</sequence>
<feature type="active site" evidence="5">
    <location>
        <position position="89"/>
    </location>
</feature>